<dbReference type="EMBL" id="QFWT01000002">
    <property type="protein sequence ID" value="PWI34696.1"/>
    <property type="molecule type" value="Genomic_DNA"/>
</dbReference>
<name>A0A2U3BD32_9VIBR</name>
<feature type="transmembrane region" description="Helical" evidence="1">
    <location>
        <begin position="20"/>
        <end position="40"/>
    </location>
</feature>
<protein>
    <submittedName>
        <fullName evidence="2">Prepilin-type cleavage/methylation domain-containing protein</fullName>
    </submittedName>
</protein>
<keyword evidence="1" id="KW-0812">Transmembrane</keyword>
<evidence type="ECO:0000313" key="3">
    <source>
        <dbReference type="Proteomes" id="UP000245362"/>
    </source>
</evidence>
<organism evidence="2 3">
    <name type="scientific">Vibrio albus</name>
    <dbReference type="NCBI Taxonomy" id="2200953"/>
    <lineage>
        <taxon>Bacteria</taxon>
        <taxon>Pseudomonadati</taxon>
        <taxon>Pseudomonadota</taxon>
        <taxon>Gammaproteobacteria</taxon>
        <taxon>Vibrionales</taxon>
        <taxon>Vibrionaceae</taxon>
        <taxon>Vibrio</taxon>
    </lineage>
</organism>
<sequence length="136" mass="14813">MIRINLCKPYKTISKGMTLLEILIVVAIITILSSIAYPSYTKHVLKAHRAQAITDMVKIQLKLEESYTSAGSYNLSLLGANCPTTLCESDSNRYTFKLTSTNTYTITATPVGVQTTDDCGTMTLNAKGTGSPAHCW</sequence>
<gene>
    <name evidence="2" type="ORF">DI392_05235</name>
</gene>
<dbReference type="SUPFAM" id="SSF54523">
    <property type="entry name" value="Pili subunits"/>
    <property type="match status" value="1"/>
</dbReference>
<dbReference type="Proteomes" id="UP000245362">
    <property type="component" value="Unassembled WGS sequence"/>
</dbReference>
<dbReference type="PROSITE" id="PS00409">
    <property type="entry name" value="PROKAR_NTER_METHYL"/>
    <property type="match status" value="1"/>
</dbReference>
<comment type="caution">
    <text evidence="2">The sequence shown here is derived from an EMBL/GenBank/DDBJ whole genome shotgun (WGS) entry which is preliminary data.</text>
</comment>
<dbReference type="OrthoDB" id="5906095at2"/>
<dbReference type="Pfam" id="PF07963">
    <property type="entry name" value="N_methyl"/>
    <property type="match status" value="1"/>
</dbReference>
<dbReference type="InterPro" id="IPR031982">
    <property type="entry name" value="PilE-like"/>
</dbReference>
<keyword evidence="1" id="KW-1133">Transmembrane helix</keyword>
<dbReference type="Pfam" id="PF16732">
    <property type="entry name" value="ComP_DUS"/>
    <property type="match status" value="1"/>
</dbReference>
<reference evidence="2 3" key="1">
    <citation type="submission" date="2018-05" db="EMBL/GenBank/DDBJ databases">
        <title>Vibrio limimaris sp. nov., isolated from marine sediment.</title>
        <authorList>
            <person name="Li C.-M."/>
        </authorList>
    </citation>
    <scope>NUCLEOTIDE SEQUENCE [LARGE SCALE GENOMIC DNA]</scope>
    <source>
        <strain evidence="2 3">E4404</strain>
    </source>
</reference>
<dbReference type="GO" id="GO:0043683">
    <property type="term" value="P:type IV pilus assembly"/>
    <property type="evidence" value="ECO:0007669"/>
    <property type="project" value="InterPro"/>
</dbReference>
<evidence type="ECO:0000313" key="2">
    <source>
        <dbReference type="EMBL" id="PWI34696.1"/>
    </source>
</evidence>
<keyword evidence="3" id="KW-1185">Reference proteome</keyword>
<dbReference type="InterPro" id="IPR012902">
    <property type="entry name" value="N_methyl_site"/>
</dbReference>
<evidence type="ECO:0000256" key="1">
    <source>
        <dbReference type="SAM" id="Phobius"/>
    </source>
</evidence>
<proteinExistence type="predicted"/>
<dbReference type="InterPro" id="IPR045584">
    <property type="entry name" value="Pilin-like"/>
</dbReference>
<dbReference type="Gene3D" id="3.30.700.10">
    <property type="entry name" value="Glycoprotein, Type 4 Pilin"/>
    <property type="match status" value="1"/>
</dbReference>
<keyword evidence="1" id="KW-0472">Membrane</keyword>
<dbReference type="AlphaFoldDB" id="A0A2U3BD32"/>
<dbReference type="NCBIfam" id="TIGR02532">
    <property type="entry name" value="IV_pilin_GFxxxE"/>
    <property type="match status" value="1"/>
</dbReference>
<accession>A0A2U3BD32</accession>